<evidence type="ECO:0000313" key="3">
    <source>
        <dbReference type="EMBL" id="EGG25062.1"/>
    </source>
</evidence>
<dbReference type="EMBL" id="GL883006">
    <property type="protein sequence ID" value="EGG25062.1"/>
    <property type="molecule type" value="Genomic_DNA"/>
</dbReference>
<feature type="signal peptide" evidence="2">
    <location>
        <begin position="1"/>
        <end position="22"/>
    </location>
</feature>
<proteinExistence type="predicted"/>
<dbReference type="GeneID" id="14877319"/>
<accession>F4PH78</accession>
<dbReference type="KEGG" id="dfa:DFA_03308"/>
<feature type="chain" id="PRO_5003320053" evidence="2">
    <location>
        <begin position="23"/>
        <end position="1053"/>
    </location>
</feature>
<evidence type="ECO:0000256" key="1">
    <source>
        <dbReference type="SAM" id="MobiDB-lite"/>
    </source>
</evidence>
<sequence length="1053" mass="116376">MKKIVASFILFFFIVNTVVVNATFNLEGVAYVDSLFNGQFDGQAPILENTLIDYGEKVSIYIELVTDASVNFEQRTNSSSAFNFEQIDDGCYTLTVIPPADDLRWEFLPVFSHYTVCGSGSGGSSNIEPASRSTTSSSPSSSSSSSSDNTLSSSQSSQDGSVESTVSDTIVSETTDTTTTLTPTTQSVAETTAVGTSTITTIRQDVGFSINSFMGCVGNITNDKTGQSMNLQFGTYNLRYYGWCVNTNNNTNNNNNNANCINSTKIVFPEDCQLVAQSMYQVTVQYRGQIKVSFNRNMAFSVTGSDPNTTPIANINVTLSYIYNGVITHSTMTTTTLDNPTFSVPLVEVSVAVTTDNITQIVLLNNITNTPTIGQPNFDIVFSLYELPPIKDRHYIPVTLFSQSNRMGLSITLPPGIYNKAFLASLGFSNLSVLSFSSTYKYRVFLSVSTSPSSTISDIPLNGYFVESYNTGTIVQIQITGNYEFSNNPLPIFGGYVKVLNVYHPIFKPSYFLAETPFVKTETYLALNCTDAPYMGYHNCTVPSRVGPRYIKTQLNNEKFLSYAELVYYPDYYSARSMDSRIFKPQTSGRLNLSAIVDLSYSWKSSFTPGLEGTTRINTYNGGFNITVAGKTIAVYNYTNLDAINFLAFETDGRLSYYNGSVRLAVISGKIEVGVVDSLLMNREGITIMAFNEATWGIYAFPDQYWRYKRIHPAAFIMSSRYLDALDDKRNNERGRLVWAINSTEKTDYNNVPMDYGSYLFRTDSILSTDTRNFITNGKQYVEVRADGNLIIYENNIYVDHEVLALTEIEVSEDAPYALNVHDNGVSLTSASYPDEPYFNIPAVPGSAPIQAFYMYPQAGDANNPYYANRLSWGVLMVDANGKVSGGLLGAQDNRPNYTNTVTTSSTIDRLSLSPTTNLTNQFLNLRWNNQTGVIDVVQVDINQVVWSSPEPPVDTPTSLSGEFHAGFICIDPTDPLQILQFCVATCTQLSASDACQAYSPVWQPLQSGSTTTPPEQQQWFGLVIGFPELVLVNTQGRMTWSARIANIILRDY</sequence>
<organism evidence="3 4">
    <name type="scientific">Cavenderia fasciculata</name>
    <name type="common">Slime mold</name>
    <name type="synonym">Dictyostelium fasciculatum</name>
    <dbReference type="NCBI Taxonomy" id="261658"/>
    <lineage>
        <taxon>Eukaryota</taxon>
        <taxon>Amoebozoa</taxon>
        <taxon>Evosea</taxon>
        <taxon>Eumycetozoa</taxon>
        <taxon>Dictyostelia</taxon>
        <taxon>Acytosteliales</taxon>
        <taxon>Cavenderiaceae</taxon>
        <taxon>Cavenderia</taxon>
    </lineage>
</organism>
<evidence type="ECO:0000313" key="4">
    <source>
        <dbReference type="Proteomes" id="UP000007797"/>
    </source>
</evidence>
<feature type="compositionally biased region" description="Low complexity" evidence="1">
    <location>
        <begin position="131"/>
        <end position="184"/>
    </location>
</feature>
<gene>
    <name evidence="3" type="ORF">DFA_03308</name>
</gene>
<dbReference type="Proteomes" id="UP000007797">
    <property type="component" value="Unassembled WGS sequence"/>
</dbReference>
<keyword evidence="2" id="KW-0732">Signal</keyword>
<dbReference type="AlphaFoldDB" id="F4PH78"/>
<reference evidence="4" key="1">
    <citation type="journal article" date="2011" name="Genome Res.">
        <title>Phylogeny-wide analysis of social amoeba genomes highlights ancient origins for complex intercellular communication.</title>
        <authorList>
            <person name="Heidel A.J."/>
            <person name="Lawal H.M."/>
            <person name="Felder M."/>
            <person name="Schilde C."/>
            <person name="Helps N.R."/>
            <person name="Tunggal B."/>
            <person name="Rivero F."/>
            <person name="John U."/>
            <person name="Schleicher M."/>
            <person name="Eichinger L."/>
            <person name="Platzer M."/>
            <person name="Noegel A.A."/>
            <person name="Schaap P."/>
            <person name="Gloeckner G."/>
        </authorList>
    </citation>
    <scope>NUCLEOTIDE SEQUENCE [LARGE SCALE GENOMIC DNA]</scope>
    <source>
        <strain evidence="4">SH3</strain>
    </source>
</reference>
<protein>
    <submittedName>
        <fullName evidence="3">Uncharacterized protein</fullName>
    </submittedName>
</protein>
<keyword evidence="4" id="KW-1185">Reference proteome</keyword>
<feature type="region of interest" description="Disordered" evidence="1">
    <location>
        <begin position="121"/>
        <end position="184"/>
    </location>
</feature>
<evidence type="ECO:0000256" key="2">
    <source>
        <dbReference type="SAM" id="SignalP"/>
    </source>
</evidence>
<dbReference type="RefSeq" id="XP_004362913.1">
    <property type="nucleotide sequence ID" value="XM_004362856.1"/>
</dbReference>
<name>F4PH78_CACFS</name>